<dbReference type="PANTHER" id="PTHR36116">
    <property type="entry name" value="UPF0060 MEMBRANE PROTEIN YNFA"/>
    <property type="match status" value="1"/>
</dbReference>
<keyword evidence="1 5" id="KW-1003">Cell membrane</keyword>
<dbReference type="PANTHER" id="PTHR36116:SF1">
    <property type="entry name" value="UPF0060 MEMBRANE PROTEIN YNFA"/>
    <property type="match status" value="1"/>
</dbReference>
<dbReference type="HAMAP" id="MF_00010">
    <property type="entry name" value="UPF0060"/>
    <property type="match status" value="1"/>
</dbReference>
<dbReference type="RefSeq" id="WP_142521212.1">
    <property type="nucleotide sequence ID" value="NZ_CABFWF030000013.1"/>
</dbReference>
<dbReference type="Pfam" id="PF02694">
    <property type="entry name" value="UPF0060"/>
    <property type="match status" value="1"/>
</dbReference>
<keyword evidence="7" id="KW-1185">Reference proteome</keyword>
<evidence type="ECO:0000313" key="6">
    <source>
        <dbReference type="EMBL" id="CAD7043924.1"/>
    </source>
</evidence>
<keyword evidence="2 5" id="KW-0812">Transmembrane</keyword>
<protein>
    <submittedName>
        <fullName evidence="6">YnfA family protein</fullName>
    </submittedName>
</protein>
<sequence length="107" mass="11550">MKTYLLYSAAALAEIAGCFAFWAWWRLDKAVWWLAPGIVSLALFAGLLALVPSDAAGRTYAAYGGIYIVASILWLWLAEGRLPDRWDLSGGLICLAGASVILFGPRG</sequence>
<dbReference type="InterPro" id="IPR037185">
    <property type="entry name" value="EmrE-like"/>
</dbReference>
<organism evidence="6 7">
    <name type="scientific">Pseudorhizobium endolithicum</name>
    <dbReference type="NCBI Taxonomy" id="1191678"/>
    <lineage>
        <taxon>Bacteria</taxon>
        <taxon>Pseudomonadati</taxon>
        <taxon>Pseudomonadota</taxon>
        <taxon>Alphaproteobacteria</taxon>
        <taxon>Hyphomicrobiales</taxon>
        <taxon>Rhizobiaceae</taxon>
        <taxon>Rhizobium/Agrobacterium group</taxon>
        <taxon>Pseudorhizobium</taxon>
    </lineage>
</organism>
<dbReference type="NCBIfam" id="NF002586">
    <property type="entry name" value="PRK02237.1"/>
    <property type="match status" value="1"/>
</dbReference>
<evidence type="ECO:0000256" key="5">
    <source>
        <dbReference type="HAMAP-Rule" id="MF_00010"/>
    </source>
</evidence>
<accession>A0ABN7JSV9</accession>
<feature type="transmembrane region" description="Helical" evidence="5">
    <location>
        <begin position="5"/>
        <end position="25"/>
    </location>
</feature>
<comment type="caution">
    <text evidence="6">The sequence shown here is derived from an EMBL/GenBank/DDBJ whole genome shotgun (WGS) entry which is preliminary data.</text>
</comment>
<evidence type="ECO:0000256" key="2">
    <source>
        <dbReference type="ARBA" id="ARBA00022692"/>
    </source>
</evidence>
<dbReference type="EMBL" id="CABFWF030000013">
    <property type="protein sequence ID" value="CAD7043924.1"/>
    <property type="molecule type" value="Genomic_DNA"/>
</dbReference>
<keyword evidence="3 5" id="KW-1133">Transmembrane helix</keyword>
<proteinExistence type="inferred from homology"/>
<comment type="subcellular location">
    <subcellularLocation>
        <location evidence="5">Cell membrane</location>
        <topology evidence="5">Multi-pass membrane protein</topology>
    </subcellularLocation>
</comment>
<evidence type="ECO:0000256" key="4">
    <source>
        <dbReference type="ARBA" id="ARBA00023136"/>
    </source>
</evidence>
<evidence type="ECO:0000313" key="7">
    <source>
        <dbReference type="Proteomes" id="UP000606921"/>
    </source>
</evidence>
<dbReference type="Proteomes" id="UP000606921">
    <property type="component" value="Unassembled WGS sequence"/>
</dbReference>
<name>A0ABN7JSV9_9HYPH</name>
<feature type="transmembrane region" description="Helical" evidence="5">
    <location>
        <begin position="89"/>
        <end position="105"/>
    </location>
</feature>
<evidence type="ECO:0000256" key="1">
    <source>
        <dbReference type="ARBA" id="ARBA00022475"/>
    </source>
</evidence>
<feature type="transmembrane region" description="Helical" evidence="5">
    <location>
        <begin position="60"/>
        <end position="77"/>
    </location>
</feature>
<feature type="transmembrane region" description="Helical" evidence="5">
    <location>
        <begin position="31"/>
        <end position="51"/>
    </location>
</feature>
<keyword evidence="4 5" id="KW-0472">Membrane</keyword>
<comment type="similarity">
    <text evidence="5">Belongs to the UPF0060 family.</text>
</comment>
<dbReference type="InterPro" id="IPR003844">
    <property type="entry name" value="UPF0060"/>
</dbReference>
<dbReference type="SUPFAM" id="SSF103481">
    <property type="entry name" value="Multidrug resistance efflux transporter EmrE"/>
    <property type="match status" value="1"/>
</dbReference>
<reference evidence="6 7" key="1">
    <citation type="submission" date="2020-11" db="EMBL/GenBank/DDBJ databases">
        <authorList>
            <person name="Lassalle F."/>
        </authorList>
    </citation>
    <scope>NUCLEOTIDE SEQUENCE [LARGE SCALE GENOMIC DNA]</scope>
    <source>
        <strain evidence="6 7">JC140</strain>
    </source>
</reference>
<gene>
    <name evidence="6" type="ORF">REJC140_03755</name>
</gene>
<evidence type="ECO:0000256" key="3">
    <source>
        <dbReference type="ARBA" id="ARBA00022989"/>
    </source>
</evidence>